<dbReference type="AlphaFoldDB" id="A0A5B7FJJ2"/>
<keyword evidence="2" id="KW-1185">Reference proteome</keyword>
<comment type="caution">
    <text evidence="1">The sequence shown here is derived from an EMBL/GenBank/DDBJ whole genome shotgun (WGS) entry which is preliminary data.</text>
</comment>
<accession>A0A5B7FJJ2</accession>
<reference evidence="1 2" key="1">
    <citation type="submission" date="2019-05" db="EMBL/GenBank/DDBJ databases">
        <title>Another draft genome of Portunus trituberculatus and its Hox gene families provides insights of decapod evolution.</title>
        <authorList>
            <person name="Jeong J.-H."/>
            <person name="Song I."/>
            <person name="Kim S."/>
            <person name="Choi T."/>
            <person name="Kim D."/>
            <person name="Ryu S."/>
            <person name="Kim W."/>
        </authorList>
    </citation>
    <scope>NUCLEOTIDE SEQUENCE [LARGE SCALE GENOMIC DNA]</scope>
    <source>
        <tissue evidence="1">Muscle</tissue>
    </source>
</reference>
<proteinExistence type="predicted"/>
<dbReference type="EMBL" id="VSRR010007772">
    <property type="protein sequence ID" value="MPC47501.1"/>
    <property type="molecule type" value="Genomic_DNA"/>
</dbReference>
<evidence type="ECO:0000313" key="1">
    <source>
        <dbReference type="EMBL" id="MPC47501.1"/>
    </source>
</evidence>
<protein>
    <submittedName>
        <fullName evidence="1">Uncharacterized protein</fullName>
    </submittedName>
</protein>
<organism evidence="1 2">
    <name type="scientific">Portunus trituberculatus</name>
    <name type="common">Swimming crab</name>
    <name type="synonym">Neptunus trituberculatus</name>
    <dbReference type="NCBI Taxonomy" id="210409"/>
    <lineage>
        <taxon>Eukaryota</taxon>
        <taxon>Metazoa</taxon>
        <taxon>Ecdysozoa</taxon>
        <taxon>Arthropoda</taxon>
        <taxon>Crustacea</taxon>
        <taxon>Multicrustacea</taxon>
        <taxon>Malacostraca</taxon>
        <taxon>Eumalacostraca</taxon>
        <taxon>Eucarida</taxon>
        <taxon>Decapoda</taxon>
        <taxon>Pleocyemata</taxon>
        <taxon>Brachyura</taxon>
        <taxon>Eubrachyura</taxon>
        <taxon>Portunoidea</taxon>
        <taxon>Portunidae</taxon>
        <taxon>Portuninae</taxon>
        <taxon>Portunus</taxon>
    </lineage>
</organism>
<evidence type="ECO:0000313" key="2">
    <source>
        <dbReference type="Proteomes" id="UP000324222"/>
    </source>
</evidence>
<dbReference type="Proteomes" id="UP000324222">
    <property type="component" value="Unassembled WGS sequence"/>
</dbReference>
<name>A0A5B7FJJ2_PORTR</name>
<gene>
    <name evidence="1" type="ORF">E2C01_041250</name>
</gene>
<sequence length="71" mass="8087">MTSDRLPSRRWFPGLTLTVNINLTINFLPTTPLVTDMRLFYAQSPSINTPHLFHLRHISVIKGAVHETSSK</sequence>